<organism evidence="1 2">
    <name type="scientific">Burkholderia thailandensis</name>
    <dbReference type="NCBI Taxonomy" id="57975"/>
    <lineage>
        <taxon>Bacteria</taxon>
        <taxon>Pseudomonadati</taxon>
        <taxon>Pseudomonadota</taxon>
        <taxon>Betaproteobacteria</taxon>
        <taxon>Burkholderiales</taxon>
        <taxon>Burkholderiaceae</taxon>
        <taxon>Burkholderia</taxon>
        <taxon>pseudomallei group</taxon>
    </lineage>
</organism>
<dbReference type="RefSeq" id="WP_318826213.1">
    <property type="nucleotide sequence ID" value="NZ_QXCT01000002.1"/>
</dbReference>
<sequence>MRIMLAGIDDALVMFARGSACAHRARVPASVTRASMRASETVWPILSARTHRSRASRARRARALGKYAYAPFFCSSARARAPISQLADDKN</sequence>
<evidence type="ECO:0000313" key="1">
    <source>
        <dbReference type="EMBL" id="MDW9255364.1"/>
    </source>
</evidence>
<dbReference type="EMBL" id="QXCT01000002">
    <property type="protein sequence ID" value="MDW9255364.1"/>
    <property type="molecule type" value="Genomic_DNA"/>
</dbReference>
<evidence type="ECO:0000313" key="2">
    <source>
        <dbReference type="Proteomes" id="UP001272137"/>
    </source>
</evidence>
<accession>A0AAW9D2B5</accession>
<reference evidence="1" key="1">
    <citation type="submission" date="2018-08" db="EMBL/GenBank/DDBJ databases">
        <title>Identification of Burkholderia cepacia strains that express a Burkholderia pseudomallei-like capsular polysaccharide.</title>
        <authorList>
            <person name="Burtnick M.N."/>
            <person name="Vongsouvath M."/>
            <person name="Newton P."/>
            <person name="Wuthiekanun V."/>
            <person name="Limmathurotsakul D."/>
            <person name="Brett P.J."/>
            <person name="Chantratita N."/>
            <person name="Dance D.A."/>
        </authorList>
    </citation>
    <scope>NUCLEOTIDE SEQUENCE</scope>
    <source>
        <strain evidence="1">SBXCC001</strain>
    </source>
</reference>
<proteinExistence type="predicted"/>
<dbReference type="AlphaFoldDB" id="A0AAW9D2B5"/>
<dbReference type="Proteomes" id="UP001272137">
    <property type="component" value="Unassembled WGS sequence"/>
</dbReference>
<comment type="caution">
    <text evidence="1">The sequence shown here is derived from an EMBL/GenBank/DDBJ whole genome shotgun (WGS) entry which is preliminary data.</text>
</comment>
<protein>
    <submittedName>
        <fullName evidence="1">Uncharacterized protein</fullName>
    </submittedName>
</protein>
<gene>
    <name evidence="1" type="ORF">C7S16_2849</name>
</gene>
<name>A0AAW9D2B5_BURTH</name>